<comment type="caution">
    <text evidence="1">The sequence shown here is derived from an EMBL/GenBank/DDBJ whole genome shotgun (WGS) entry which is preliminary data.</text>
</comment>
<gene>
    <name evidence="1" type="ORF">SNEC2469_LOCUS35214</name>
</gene>
<name>A0A813CNC6_9DINO</name>
<sequence length="201" mass="22996">MFVGTTPDPTGWSLPSSMYQIALDWNRRKESDPGSLKQPLRVVLLHAFLEVLYTKIVDMETNQDLRERARELGLVVDLETAPAYPYLRWDSQQKKHVAEEMMPLSHEDAKVTVKMLQNLTACPNVIGRFHALHKLAPQYASEVIPFSLQIQNRNAESQQMYLGFLRLSRNGVMQLCNTTLRPTRMGRSPLAVQIDKTLQSM</sequence>
<dbReference type="AlphaFoldDB" id="A0A813CNC6"/>
<organism evidence="1 2">
    <name type="scientific">Symbiodinium necroappetens</name>
    <dbReference type="NCBI Taxonomy" id="1628268"/>
    <lineage>
        <taxon>Eukaryota</taxon>
        <taxon>Sar</taxon>
        <taxon>Alveolata</taxon>
        <taxon>Dinophyceae</taxon>
        <taxon>Suessiales</taxon>
        <taxon>Symbiodiniaceae</taxon>
        <taxon>Symbiodinium</taxon>
    </lineage>
</organism>
<dbReference type="OrthoDB" id="424947at2759"/>
<protein>
    <submittedName>
        <fullName evidence="1">Uncharacterized protein</fullName>
    </submittedName>
</protein>
<evidence type="ECO:0000313" key="1">
    <source>
        <dbReference type="EMBL" id="CAE7943940.1"/>
    </source>
</evidence>
<proteinExistence type="predicted"/>
<reference evidence="1" key="1">
    <citation type="submission" date="2021-02" db="EMBL/GenBank/DDBJ databases">
        <authorList>
            <person name="Dougan E. K."/>
            <person name="Rhodes N."/>
            <person name="Thang M."/>
            <person name="Chan C."/>
        </authorList>
    </citation>
    <scope>NUCLEOTIDE SEQUENCE</scope>
</reference>
<keyword evidence="2" id="KW-1185">Reference proteome</keyword>
<evidence type="ECO:0000313" key="2">
    <source>
        <dbReference type="Proteomes" id="UP000601435"/>
    </source>
</evidence>
<accession>A0A813CNC6</accession>
<dbReference type="Proteomes" id="UP000601435">
    <property type="component" value="Unassembled WGS sequence"/>
</dbReference>
<dbReference type="EMBL" id="CAJNJA010100751">
    <property type="protein sequence ID" value="CAE7943940.1"/>
    <property type="molecule type" value="Genomic_DNA"/>
</dbReference>